<dbReference type="AlphaFoldDB" id="A0A6B0YLX6"/>
<evidence type="ECO:0000256" key="2">
    <source>
        <dbReference type="ARBA" id="ARBA00022475"/>
    </source>
</evidence>
<dbReference type="InterPro" id="IPR013525">
    <property type="entry name" value="ABC2_TM"/>
</dbReference>
<dbReference type="GO" id="GO:0005886">
    <property type="term" value="C:plasma membrane"/>
    <property type="evidence" value="ECO:0007669"/>
    <property type="project" value="UniProtKB-SubCell"/>
</dbReference>
<name>A0A6B0YLX6_9CHLR</name>
<feature type="transmembrane region" description="Helical" evidence="6">
    <location>
        <begin position="326"/>
        <end position="347"/>
    </location>
</feature>
<keyword evidence="3 6" id="KW-0812">Transmembrane</keyword>
<evidence type="ECO:0000256" key="4">
    <source>
        <dbReference type="ARBA" id="ARBA00022989"/>
    </source>
</evidence>
<comment type="caution">
    <text evidence="8">The sequence shown here is derived from an EMBL/GenBank/DDBJ whole genome shotgun (WGS) entry which is preliminary data.</text>
</comment>
<evidence type="ECO:0000313" key="8">
    <source>
        <dbReference type="EMBL" id="MXY92054.1"/>
    </source>
</evidence>
<dbReference type="GO" id="GO:0140359">
    <property type="term" value="F:ABC-type transporter activity"/>
    <property type="evidence" value="ECO:0007669"/>
    <property type="project" value="InterPro"/>
</dbReference>
<comment type="subcellular location">
    <subcellularLocation>
        <location evidence="1">Cell membrane</location>
        <topology evidence="1">Multi-pass membrane protein</topology>
    </subcellularLocation>
</comment>
<dbReference type="EMBL" id="VXRG01000011">
    <property type="protein sequence ID" value="MXY92054.1"/>
    <property type="molecule type" value="Genomic_DNA"/>
</dbReference>
<feature type="transmembrane region" description="Helical" evidence="6">
    <location>
        <begin position="384"/>
        <end position="402"/>
    </location>
</feature>
<keyword evidence="4 6" id="KW-1133">Transmembrane helix</keyword>
<protein>
    <submittedName>
        <fullName evidence="8">ABC transporter permease</fullName>
    </submittedName>
</protein>
<dbReference type="PANTHER" id="PTHR30294:SF29">
    <property type="entry name" value="MULTIDRUG ABC TRANSPORTER PERMEASE YBHS-RELATED"/>
    <property type="match status" value="1"/>
</dbReference>
<organism evidence="8">
    <name type="scientific">Caldilineaceae bacterium SB0664_bin_27</name>
    <dbReference type="NCBI Taxonomy" id="2605260"/>
    <lineage>
        <taxon>Bacteria</taxon>
        <taxon>Bacillati</taxon>
        <taxon>Chloroflexota</taxon>
        <taxon>Caldilineae</taxon>
        <taxon>Caldilineales</taxon>
        <taxon>Caldilineaceae</taxon>
    </lineage>
</organism>
<feature type="transmembrane region" description="Helical" evidence="6">
    <location>
        <begin position="72"/>
        <end position="94"/>
    </location>
</feature>
<accession>A0A6B0YLX6</accession>
<keyword evidence="2" id="KW-1003">Cell membrane</keyword>
<proteinExistence type="predicted"/>
<feature type="transmembrane region" description="Helical" evidence="6">
    <location>
        <begin position="229"/>
        <end position="254"/>
    </location>
</feature>
<dbReference type="PANTHER" id="PTHR30294">
    <property type="entry name" value="MEMBRANE COMPONENT OF ABC TRANSPORTER YHHJ-RELATED"/>
    <property type="match status" value="1"/>
</dbReference>
<keyword evidence="5 6" id="KW-0472">Membrane</keyword>
<gene>
    <name evidence="8" type="ORF">F4Y42_01250</name>
</gene>
<sequence length="459" mass="50352">MTSSWRWSKATRLRHKVLFRLLKKRRPDDRFESQAARGSWPAGAWIWCKRQMKKVLTIARHEYWVNVRRPDFIIFTSLVPLLGIVALAVSLIFGRQAGGAIVRMFDGGTEVTAVVDQSGGFTPLLPRFEEEFVPYSNEAEARTALEDDEVQRVVVVPNTYPREGDVTVVTEGSRFSGSGTRGLRSFFIAHLIKEIEDKTLQARLIDPYDARVEYVGEQAQASGGVAGEILSVMVPFFFGILLAVTIFVSSGYLVRSVAEEKSSRVIEIVLSSVTPQQLLAGKVIGLGALGLTQILVWIASTAGLSGGLVLLAGIVLPLLLRWEVFVLALVFYILGFGVYAVLIAAIGTLGSSFQESQQITGIFIFVAAVPMMLTGVIMTDPNAMVVRVLSWFPLTAPTTMMLRLPLAAVPWTDVAGSIVLLLVTIPAVVWFGAKVFRLGMLMYGKRPGALEIVRLLRHA</sequence>
<feature type="transmembrane region" description="Helical" evidence="6">
    <location>
        <begin position="359"/>
        <end position="377"/>
    </location>
</feature>
<evidence type="ECO:0000256" key="3">
    <source>
        <dbReference type="ARBA" id="ARBA00022692"/>
    </source>
</evidence>
<feature type="transmembrane region" description="Helical" evidence="6">
    <location>
        <begin position="414"/>
        <end position="436"/>
    </location>
</feature>
<feature type="domain" description="ABC-2 type transporter transmembrane" evidence="7">
    <location>
        <begin position="72"/>
        <end position="433"/>
    </location>
</feature>
<reference evidence="8" key="1">
    <citation type="submission" date="2019-09" db="EMBL/GenBank/DDBJ databases">
        <title>Characterisation of the sponge microbiome using genome-centric metagenomics.</title>
        <authorList>
            <person name="Engelberts J.P."/>
            <person name="Robbins S.J."/>
            <person name="De Goeij J.M."/>
            <person name="Aranda M."/>
            <person name="Bell S.C."/>
            <person name="Webster N.S."/>
        </authorList>
    </citation>
    <scope>NUCLEOTIDE SEQUENCE</scope>
    <source>
        <strain evidence="8">SB0664_bin_27</strain>
    </source>
</reference>
<evidence type="ECO:0000256" key="5">
    <source>
        <dbReference type="ARBA" id="ARBA00023136"/>
    </source>
</evidence>
<evidence type="ECO:0000256" key="1">
    <source>
        <dbReference type="ARBA" id="ARBA00004651"/>
    </source>
</evidence>
<feature type="transmembrane region" description="Helical" evidence="6">
    <location>
        <begin position="294"/>
        <end position="319"/>
    </location>
</feature>
<evidence type="ECO:0000256" key="6">
    <source>
        <dbReference type="SAM" id="Phobius"/>
    </source>
</evidence>
<evidence type="ECO:0000259" key="7">
    <source>
        <dbReference type="Pfam" id="PF12698"/>
    </source>
</evidence>
<dbReference type="Pfam" id="PF12698">
    <property type="entry name" value="ABC2_membrane_3"/>
    <property type="match status" value="1"/>
</dbReference>
<dbReference type="InterPro" id="IPR051449">
    <property type="entry name" value="ABC-2_transporter_component"/>
</dbReference>